<dbReference type="EMBL" id="BKCJ011993917">
    <property type="protein sequence ID" value="GFD63748.1"/>
    <property type="molecule type" value="Genomic_DNA"/>
</dbReference>
<evidence type="ECO:0000313" key="2">
    <source>
        <dbReference type="EMBL" id="GFD63748.1"/>
    </source>
</evidence>
<feature type="compositionally biased region" description="Polar residues" evidence="1">
    <location>
        <begin position="43"/>
        <end position="53"/>
    </location>
</feature>
<protein>
    <submittedName>
        <fullName evidence="2">Uncharacterized protein</fullName>
    </submittedName>
</protein>
<feature type="non-terminal residue" evidence="2">
    <location>
        <position position="53"/>
    </location>
</feature>
<evidence type="ECO:0000256" key="1">
    <source>
        <dbReference type="SAM" id="MobiDB-lite"/>
    </source>
</evidence>
<organism evidence="2">
    <name type="scientific">Tanacetum cinerariifolium</name>
    <name type="common">Dalmatian daisy</name>
    <name type="synonym">Chrysanthemum cinerariifolium</name>
    <dbReference type="NCBI Taxonomy" id="118510"/>
    <lineage>
        <taxon>Eukaryota</taxon>
        <taxon>Viridiplantae</taxon>
        <taxon>Streptophyta</taxon>
        <taxon>Embryophyta</taxon>
        <taxon>Tracheophyta</taxon>
        <taxon>Spermatophyta</taxon>
        <taxon>Magnoliopsida</taxon>
        <taxon>eudicotyledons</taxon>
        <taxon>Gunneridae</taxon>
        <taxon>Pentapetalae</taxon>
        <taxon>asterids</taxon>
        <taxon>campanulids</taxon>
        <taxon>Asterales</taxon>
        <taxon>Asteraceae</taxon>
        <taxon>Asteroideae</taxon>
        <taxon>Anthemideae</taxon>
        <taxon>Anthemidinae</taxon>
        <taxon>Tanacetum</taxon>
    </lineage>
</organism>
<comment type="caution">
    <text evidence="2">The sequence shown here is derived from an EMBL/GenBank/DDBJ whole genome shotgun (WGS) entry which is preliminary data.</text>
</comment>
<gene>
    <name evidence="2" type="ORF">Tci_935717</name>
</gene>
<proteinExistence type="predicted"/>
<dbReference type="AlphaFoldDB" id="A0A699Y1U3"/>
<feature type="region of interest" description="Disordered" evidence="1">
    <location>
        <begin position="1"/>
        <end position="53"/>
    </location>
</feature>
<name>A0A699Y1U3_TANCI</name>
<reference evidence="2" key="1">
    <citation type="journal article" date="2019" name="Sci. Rep.">
        <title>Draft genome of Tanacetum cinerariifolium, the natural source of mosquito coil.</title>
        <authorList>
            <person name="Yamashiro T."/>
            <person name="Shiraishi A."/>
            <person name="Satake H."/>
            <person name="Nakayama K."/>
        </authorList>
    </citation>
    <scope>NUCLEOTIDE SEQUENCE</scope>
</reference>
<sequence length="53" mass="5872">DDEEESSEDVEDDDMDIEVDEEEEEEDHLAPTDYVVVAPTAADQASSAEETEP</sequence>
<accession>A0A699Y1U3</accession>
<feature type="non-terminal residue" evidence="2">
    <location>
        <position position="1"/>
    </location>
</feature>
<feature type="compositionally biased region" description="Acidic residues" evidence="1">
    <location>
        <begin position="1"/>
        <end position="27"/>
    </location>
</feature>